<name>A0A8W8MHU1_MAGGI</name>
<evidence type="ECO:0000256" key="2">
    <source>
        <dbReference type="SAM" id="SignalP"/>
    </source>
</evidence>
<feature type="disulfide bond" evidence="1">
    <location>
        <begin position="23"/>
        <end position="57"/>
    </location>
</feature>
<dbReference type="Gene3D" id="1.10.10.1940">
    <property type="match status" value="1"/>
</dbReference>
<feature type="chain" id="PRO_5036489766" description="ShKT domain-containing protein" evidence="2">
    <location>
        <begin position="23"/>
        <end position="223"/>
    </location>
</feature>
<feature type="domain" description="ShKT" evidence="3">
    <location>
        <begin position="23"/>
        <end position="57"/>
    </location>
</feature>
<feature type="disulfide bond" evidence="1">
    <location>
        <begin position="61"/>
        <end position="95"/>
    </location>
</feature>
<evidence type="ECO:0000259" key="3">
    <source>
        <dbReference type="PROSITE" id="PS51670"/>
    </source>
</evidence>
<dbReference type="InterPro" id="IPR003582">
    <property type="entry name" value="ShKT_dom"/>
</dbReference>
<accession>A0A8W8MHU1</accession>
<sequence length="223" mass="24485">MNIIVRLTVLAAGCVTFCQCDACVDKLPDCGEYTKSSCKAPYVNWAYNNCKAYCGFCHTECHDKRSDCHEYGKQVCQSPYIPWAKENCEQYCGFCGHDLKCVYSPWLDLTPCSPVCGRGKKVQVPVTETLIVTDKTHVQEPVVDTGVLDHHGPLIHVDPDTVKDVAIAGAATGVAAAGGVALGTLFAELLPMLPLFAFGKRYVTEQTRDFEDFVNTVMKAQDF</sequence>
<feature type="signal peptide" evidence="2">
    <location>
        <begin position="1"/>
        <end position="22"/>
    </location>
</feature>
<dbReference type="PANTHER" id="PTHR21724">
    <property type="entry name" value="SHKT DOMAIN-CONTAINING PROTEIN"/>
    <property type="match status" value="1"/>
</dbReference>
<keyword evidence="1" id="KW-1015">Disulfide bond</keyword>
<proteinExistence type="predicted"/>
<evidence type="ECO:0000313" key="4">
    <source>
        <dbReference type="EnsemblMetazoa" id="G32880.1:cds"/>
    </source>
</evidence>
<dbReference type="SMART" id="SM00254">
    <property type="entry name" value="ShKT"/>
    <property type="match status" value="2"/>
</dbReference>
<keyword evidence="5" id="KW-1185">Reference proteome</keyword>
<reference evidence="4" key="1">
    <citation type="submission" date="2022-08" db="UniProtKB">
        <authorList>
            <consortium name="EnsemblMetazoa"/>
        </authorList>
    </citation>
    <scope>IDENTIFICATION</scope>
    <source>
        <strain evidence="4">05x7-T-G4-1.051#20</strain>
    </source>
</reference>
<feature type="domain" description="ShKT" evidence="3">
    <location>
        <begin position="61"/>
        <end position="95"/>
    </location>
</feature>
<evidence type="ECO:0000256" key="1">
    <source>
        <dbReference type="PROSITE-ProRule" id="PRU01005"/>
    </source>
</evidence>
<protein>
    <recommendedName>
        <fullName evidence="3">ShKT domain-containing protein</fullName>
    </recommendedName>
</protein>
<dbReference type="PANTHER" id="PTHR21724:SF108">
    <property type="entry name" value="SHKT DOMAIN-CONTAINING PROTEIN"/>
    <property type="match status" value="1"/>
</dbReference>
<dbReference type="Pfam" id="PF01549">
    <property type="entry name" value="ShK"/>
    <property type="match status" value="2"/>
</dbReference>
<organism evidence="4 5">
    <name type="scientific">Magallana gigas</name>
    <name type="common">Pacific oyster</name>
    <name type="synonym">Crassostrea gigas</name>
    <dbReference type="NCBI Taxonomy" id="29159"/>
    <lineage>
        <taxon>Eukaryota</taxon>
        <taxon>Metazoa</taxon>
        <taxon>Spiralia</taxon>
        <taxon>Lophotrochozoa</taxon>
        <taxon>Mollusca</taxon>
        <taxon>Bivalvia</taxon>
        <taxon>Autobranchia</taxon>
        <taxon>Pteriomorphia</taxon>
        <taxon>Ostreida</taxon>
        <taxon>Ostreoidea</taxon>
        <taxon>Ostreidae</taxon>
        <taxon>Magallana</taxon>
    </lineage>
</organism>
<keyword evidence="2" id="KW-0732">Signal</keyword>
<dbReference type="AlphaFoldDB" id="A0A8W8MHU1"/>
<dbReference type="Proteomes" id="UP000005408">
    <property type="component" value="Unassembled WGS sequence"/>
</dbReference>
<evidence type="ECO:0000313" key="5">
    <source>
        <dbReference type="Proteomes" id="UP000005408"/>
    </source>
</evidence>
<dbReference type="EnsemblMetazoa" id="G32880.1">
    <property type="protein sequence ID" value="G32880.1:cds"/>
    <property type="gene ID" value="G32880"/>
</dbReference>
<dbReference type="PROSITE" id="PS51670">
    <property type="entry name" value="SHKT"/>
    <property type="match status" value="2"/>
</dbReference>
<comment type="caution">
    <text evidence="1">Lacks conserved residue(s) required for the propagation of feature annotation.</text>
</comment>